<feature type="compositionally biased region" description="Acidic residues" evidence="1">
    <location>
        <begin position="111"/>
        <end position="132"/>
    </location>
</feature>
<name>A0A151J5F0_9HYME</name>
<dbReference type="STRING" id="471704.A0A151J5F0"/>
<proteinExistence type="predicted"/>
<evidence type="ECO:0008006" key="4">
    <source>
        <dbReference type="Google" id="ProtNLM"/>
    </source>
</evidence>
<dbReference type="AlphaFoldDB" id="A0A151J5F0"/>
<accession>A0A151J5F0</accession>
<evidence type="ECO:0000313" key="2">
    <source>
        <dbReference type="EMBL" id="KYN18246.1"/>
    </source>
</evidence>
<sequence>MNNLAQIEPIKQKIRTASTVAVMALHKFIFEKEGDRKNRQRLRDFEGFAFKKDTEKYANKIEAARGLTFGDLISCCNILGLEYGGNKDELVIRILHGLMNLNTLTHKDHEQDDESDEDMSDDGTVDEQDDEIEERRNNEEEENNLEENHSTRGGQMHTRFSMTYRDVQDSIKTFTGKDTYPVERWIAEFEDAANLFGCAQIHEMLVKRRLKRDETLQEYILFGVKMRDETDLKLREVIEQEFKSRFEEERNEIRARAKEQILKVQSENCKTYNLRRKKATEYQVGNLVAIKRTQLGPGRKLRAKYLGPYQVEKIKPNDTYDVIKSGSHEGPVTTSTCAEYLKPWNVVNYKLSFLFVTR</sequence>
<organism evidence="2 3">
    <name type="scientific">Trachymyrmex cornetzi</name>
    <dbReference type="NCBI Taxonomy" id="471704"/>
    <lineage>
        <taxon>Eukaryota</taxon>
        <taxon>Metazoa</taxon>
        <taxon>Ecdysozoa</taxon>
        <taxon>Arthropoda</taxon>
        <taxon>Hexapoda</taxon>
        <taxon>Insecta</taxon>
        <taxon>Pterygota</taxon>
        <taxon>Neoptera</taxon>
        <taxon>Endopterygota</taxon>
        <taxon>Hymenoptera</taxon>
        <taxon>Apocrita</taxon>
        <taxon>Aculeata</taxon>
        <taxon>Formicoidea</taxon>
        <taxon>Formicidae</taxon>
        <taxon>Myrmicinae</taxon>
        <taxon>Trachymyrmex</taxon>
    </lineage>
</organism>
<dbReference type="EMBL" id="KQ980003">
    <property type="protein sequence ID" value="KYN18246.1"/>
    <property type="molecule type" value="Genomic_DNA"/>
</dbReference>
<keyword evidence="3" id="KW-1185">Reference proteome</keyword>
<feature type="region of interest" description="Disordered" evidence="1">
    <location>
        <begin position="106"/>
        <end position="155"/>
    </location>
</feature>
<evidence type="ECO:0000256" key="1">
    <source>
        <dbReference type="SAM" id="MobiDB-lite"/>
    </source>
</evidence>
<protein>
    <recommendedName>
        <fullName evidence="4">SAP domain-containing protein</fullName>
    </recommendedName>
</protein>
<dbReference type="Proteomes" id="UP000078492">
    <property type="component" value="Unassembled WGS sequence"/>
</dbReference>
<reference evidence="2 3" key="1">
    <citation type="submission" date="2015-09" db="EMBL/GenBank/DDBJ databases">
        <title>Trachymyrmex cornetzi WGS genome.</title>
        <authorList>
            <person name="Nygaard S."/>
            <person name="Hu H."/>
            <person name="Boomsma J."/>
            <person name="Zhang G."/>
        </authorList>
    </citation>
    <scope>NUCLEOTIDE SEQUENCE [LARGE SCALE GENOMIC DNA]</scope>
    <source>
        <strain evidence="2">Tcor2-1</strain>
        <tissue evidence="2">Whole body</tissue>
    </source>
</reference>
<gene>
    <name evidence="2" type="ORF">ALC57_09448</name>
</gene>
<evidence type="ECO:0000313" key="3">
    <source>
        <dbReference type="Proteomes" id="UP000078492"/>
    </source>
</evidence>